<organism evidence="9 10">
    <name type="scientific">Actinophytocola gossypii</name>
    <dbReference type="NCBI Taxonomy" id="2812003"/>
    <lineage>
        <taxon>Bacteria</taxon>
        <taxon>Bacillati</taxon>
        <taxon>Actinomycetota</taxon>
        <taxon>Actinomycetes</taxon>
        <taxon>Pseudonocardiales</taxon>
        <taxon>Pseudonocardiaceae</taxon>
    </lineage>
</organism>
<keyword evidence="4 6" id="KW-0238">DNA-binding</keyword>
<evidence type="ECO:0000256" key="3">
    <source>
        <dbReference type="ARBA" id="ARBA00023015"/>
    </source>
</evidence>
<evidence type="ECO:0000313" key="9">
    <source>
        <dbReference type="EMBL" id="MCT2587651.1"/>
    </source>
</evidence>
<dbReference type="InterPro" id="IPR036388">
    <property type="entry name" value="WH-like_DNA-bd_sf"/>
</dbReference>
<dbReference type="InterPro" id="IPR051677">
    <property type="entry name" value="AfsR-DnrI-RedD_regulator"/>
</dbReference>
<dbReference type="SUPFAM" id="SSF48452">
    <property type="entry name" value="TPR-like"/>
    <property type="match status" value="3"/>
</dbReference>
<dbReference type="SUPFAM" id="SSF46894">
    <property type="entry name" value="C-terminal effector domain of the bipartite response regulators"/>
    <property type="match status" value="1"/>
</dbReference>
<dbReference type="InterPro" id="IPR027417">
    <property type="entry name" value="P-loop_NTPase"/>
</dbReference>
<evidence type="ECO:0000259" key="8">
    <source>
        <dbReference type="PROSITE" id="PS51755"/>
    </source>
</evidence>
<dbReference type="Gene3D" id="1.10.8.430">
    <property type="entry name" value="Helical domain of apoptotic protease-activating factors"/>
    <property type="match status" value="1"/>
</dbReference>
<feature type="compositionally biased region" description="Basic and acidic residues" evidence="7">
    <location>
        <begin position="218"/>
        <end position="229"/>
    </location>
</feature>
<dbReference type="InterPro" id="IPR005158">
    <property type="entry name" value="BTAD"/>
</dbReference>
<dbReference type="InterPro" id="IPR016032">
    <property type="entry name" value="Sig_transdc_resp-reg_C-effctor"/>
</dbReference>
<protein>
    <submittedName>
        <fullName evidence="9">SARP family transcriptional regulator</fullName>
    </submittedName>
</protein>
<name>A0ABT2JIV6_9PSEU</name>
<dbReference type="InterPro" id="IPR001867">
    <property type="entry name" value="OmpR/PhoB-type_DNA-bd"/>
</dbReference>
<keyword evidence="3" id="KW-0805">Transcription regulation</keyword>
<dbReference type="Gene3D" id="1.10.10.10">
    <property type="entry name" value="Winged helix-like DNA-binding domain superfamily/Winged helix DNA-binding domain"/>
    <property type="match status" value="1"/>
</dbReference>
<keyword evidence="5" id="KW-0804">Transcription</keyword>
<dbReference type="PANTHER" id="PTHR35807:SF1">
    <property type="entry name" value="TRANSCRIPTIONAL REGULATOR REDD"/>
    <property type="match status" value="1"/>
</dbReference>
<dbReference type="SMART" id="SM01043">
    <property type="entry name" value="BTAD"/>
    <property type="match status" value="1"/>
</dbReference>
<dbReference type="Pfam" id="PF03704">
    <property type="entry name" value="BTAD"/>
    <property type="match status" value="1"/>
</dbReference>
<dbReference type="InterPro" id="IPR011990">
    <property type="entry name" value="TPR-like_helical_dom_sf"/>
</dbReference>
<feature type="region of interest" description="Disordered" evidence="7">
    <location>
        <begin position="218"/>
        <end position="248"/>
    </location>
</feature>
<dbReference type="InterPro" id="IPR002182">
    <property type="entry name" value="NB-ARC"/>
</dbReference>
<dbReference type="InterPro" id="IPR019734">
    <property type="entry name" value="TPR_rpt"/>
</dbReference>
<reference evidence="9 10" key="1">
    <citation type="submission" date="2021-02" db="EMBL/GenBank/DDBJ databases">
        <title>Actinophytocola xerophila sp. nov., isolated from soil of cotton cropping field.</title>
        <authorList>
            <person name="Huang R."/>
            <person name="Chen X."/>
            <person name="Ge X."/>
            <person name="Liu W."/>
        </authorList>
    </citation>
    <scope>NUCLEOTIDE SEQUENCE [LARGE SCALE GENOMIC DNA]</scope>
    <source>
        <strain evidence="9 10">S1-96</strain>
    </source>
</reference>
<dbReference type="CDD" id="cd15831">
    <property type="entry name" value="BTAD"/>
    <property type="match status" value="1"/>
</dbReference>
<keyword evidence="10" id="KW-1185">Reference proteome</keyword>
<feature type="DNA-binding region" description="OmpR/PhoB-type" evidence="6">
    <location>
        <begin position="1"/>
        <end position="63"/>
    </location>
</feature>
<evidence type="ECO:0000256" key="4">
    <source>
        <dbReference type="ARBA" id="ARBA00023125"/>
    </source>
</evidence>
<dbReference type="SMART" id="SM00028">
    <property type="entry name" value="TPR"/>
    <property type="match status" value="4"/>
</dbReference>
<evidence type="ECO:0000256" key="1">
    <source>
        <dbReference type="ARBA" id="ARBA00005820"/>
    </source>
</evidence>
<evidence type="ECO:0000256" key="6">
    <source>
        <dbReference type="PROSITE-ProRule" id="PRU01091"/>
    </source>
</evidence>
<dbReference type="Pfam" id="PF00931">
    <property type="entry name" value="NB-ARC"/>
    <property type="match status" value="1"/>
</dbReference>
<dbReference type="EMBL" id="JAFFZE010000027">
    <property type="protein sequence ID" value="MCT2587651.1"/>
    <property type="molecule type" value="Genomic_DNA"/>
</dbReference>
<proteinExistence type="inferred from homology"/>
<dbReference type="Gene3D" id="1.25.40.10">
    <property type="entry name" value="Tetratricopeptide repeat domain"/>
    <property type="match status" value="3"/>
</dbReference>
<dbReference type="SUPFAM" id="SSF52540">
    <property type="entry name" value="P-loop containing nucleoside triphosphate hydrolases"/>
    <property type="match status" value="1"/>
</dbReference>
<dbReference type="Gene3D" id="3.40.50.300">
    <property type="entry name" value="P-loop containing nucleotide triphosphate hydrolases"/>
    <property type="match status" value="1"/>
</dbReference>
<dbReference type="PROSITE" id="PS51755">
    <property type="entry name" value="OMPR_PHOB"/>
    <property type="match status" value="1"/>
</dbReference>
<gene>
    <name evidence="9" type="ORF">JT362_31480</name>
</gene>
<evidence type="ECO:0000256" key="7">
    <source>
        <dbReference type="SAM" id="MobiDB-lite"/>
    </source>
</evidence>
<feature type="domain" description="OmpR/PhoB-type" evidence="8">
    <location>
        <begin position="1"/>
        <end position="63"/>
    </location>
</feature>
<evidence type="ECO:0000256" key="2">
    <source>
        <dbReference type="ARBA" id="ARBA00022737"/>
    </source>
</evidence>
<keyword evidence="2" id="KW-0677">Repeat</keyword>
<sequence length="1028" mass="113022">MLALNANRVTAVEQLIDAVWDVAPPETARGQIQTCISGLRKLFGSAGRPDVINTYPHGYLLELSERELDSEEFAGLVAQARREADDGQLALAATTLRTALQLWRGPALADVQSPQVRRGTALLEDRRLSALEERVRLDLALGRHKEIVDELAALVHENPLRERLYGFLMLALYRSGRQVDALEVRRRVRDVLVEELGIEPGQELQDLERAILNRDPALDWRPADERAPDQDAADGSVGPEDGAGGAVVPLPAGPAAARADLPMVPHELPFSIADFTGREELIQRIRSILLGGSAECVAPYSVRIVAISGKGGVGKSSLAVRVAHELMDQFPDGHLYGDFQAARESSTGTLLARFLRAMGVSGSAIPEDVEERAWMYRSTVARNRVLLVLDDVTSEDQVLPLLPGSPNCAVLVTSRTRLSGLPGAVWVDVEPFDTDKSIELLTKIIGVPRVRSEEDAAVELVRFCGGLPLALRIAGARLASRPHWRISELVRRLGNEARRLDEFSHRGLELRTNIGLTYRSLPSRAQHLFRLFALVQSQDFPGWIAAALLDTTLTDAEDVLESLVDARMLDTVEYPGERVRYRFHDLIRVYALERLAETETPEQRDETVARVLGAWLALAEEAHRKEYGGDYTILHGTAPRWRPPAEHGVGAPDDWWGTERDWWDIERGSLVAAIRQAAADGLDELCWDLALTSVTLFESKGYFELWRETAELGLAVTERAGNRTGYGAMLYSLGTLHMFQKRLGDAQECFTAALGIFDASRNAHGRGLVLRNVALVDGLRGNSAAMLANYDEALTALRTVGDRMAEAQILRSTAKFWIDEGDVERGEALLEEALGICKDVRCLRGEAQVVHQFAHLYLNTGQIERSRQALHRVLLIVRNIGDRIGEAYALYALGIVRYREGRADNAEQTLLHALALSRRVGERLVEGETLYALGEIALAGGDTAAAADHLAAAGQLFEELGSVLWQAKTLRVLAGLHAVNADLGLAADKLEQAAELLADLDSKEAARWLAQVETSRSALHTHQTTERG</sequence>
<evidence type="ECO:0000313" key="10">
    <source>
        <dbReference type="Proteomes" id="UP001156441"/>
    </source>
</evidence>
<comment type="similarity">
    <text evidence="1">Belongs to the AfsR/DnrI/RedD regulatory family.</text>
</comment>
<dbReference type="PANTHER" id="PTHR35807">
    <property type="entry name" value="TRANSCRIPTIONAL REGULATOR REDD-RELATED"/>
    <property type="match status" value="1"/>
</dbReference>
<comment type="caution">
    <text evidence="9">The sequence shown here is derived from an EMBL/GenBank/DDBJ whole genome shotgun (WGS) entry which is preliminary data.</text>
</comment>
<dbReference type="PRINTS" id="PR00364">
    <property type="entry name" value="DISEASERSIST"/>
</dbReference>
<accession>A0ABT2JIV6</accession>
<dbReference type="InterPro" id="IPR042197">
    <property type="entry name" value="Apaf_helical"/>
</dbReference>
<dbReference type="Proteomes" id="UP001156441">
    <property type="component" value="Unassembled WGS sequence"/>
</dbReference>
<evidence type="ECO:0000256" key="5">
    <source>
        <dbReference type="ARBA" id="ARBA00023163"/>
    </source>
</evidence>